<evidence type="ECO:0000313" key="2">
    <source>
        <dbReference type="Proteomes" id="UP001303946"/>
    </source>
</evidence>
<keyword evidence="2" id="KW-1185">Reference proteome</keyword>
<dbReference type="Proteomes" id="UP001303946">
    <property type="component" value="Chromosome"/>
</dbReference>
<dbReference type="EMBL" id="CP136336">
    <property type="protein sequence ID" value="WOB06509.1"/>
    <property type="molecule type" value="Genomic_DNA"/>
</dbReference>
<sequence length="77" mass="8661">MSAITIRRENGQRNAYLGGKFIASIHDFRAAAKTNSKVDRFSTIQDNWGVAWTSGRYDWHGTYGEARDNVLKGPATR</sequence>
<gene>
    <name evidence="1" type="ORF">RXV79_16425</name>
</gene>
<protein>
    <submittedName>
        <fullName evidence="1">Uncharacterized protein</fullName>
    </submittedName>
</protein>
<name>A0ABZ0CVG7_9BURK</name>
<evidence type="ECO:0000313" key="1">
    <source>
        <dbReference type="EMBL" id="WOB06509.1"/>
    </source>
</evidence>
<proteinExistence type="predicted"/>
<dbReference type="RefSeq" id="WP_316698980.1">
    <property type="nucleotide sequence ID" value="NZ_CP136336.1"/>
</dbReference>
<organism evidence="1 2">
    <name type="scientific">Piscinibacter gummiphilus</name>
    <dbReference type="NCBI Taxonomy" id="946333"/>
    <lineage>
        <taxon>Bacteria</taxon>
        <taxon>Pseudomonadati</taxon>
        <taxon>Pseudomonadota</taxon>
        <taxon>Betaproteobacteria</taxon>
        <taxon>Burkholderiales</taxon>
        <taxon>Sphaerotilaceae</taxon>
        <taxon>Piscinibacter</taxon>
    </lineage>
</organism>
<reference evidence="1 2" key="1">
    <citation type="submission" date="2023-10" db="EMBL/GenBank/DDBJ databases">
        <title>Bacteria for the degradation of biodegradable plastic PBAT(Polybutylene adipate terephthalate).</title>
        <authorList>
            <person name="Weon H.-Y."/>
            <person name="Yeon J."/>
        </authorList>
    </citation>
    <scope>NUCLEOTIDE SEQUENCE [LARGE SCALE GENOMIC DNA]</scope>
    <source>
        <strain evidence="1 2">SBD 7-3</strain>
    </source>
</reference>
<accession>A0ABZ0CVG7</accession>